<keyword evidence="4" id="KW-1185">Reference proteome</keyword>
<dbReference type="GO" id="GO:0005524">
    <property type="term" value="F:ATP binding"/>
    <property type="evidence" value="ECO:0007669"/>
    <property type="project" value="InterPro"/>
</dbReference>
<accession>A0A2K3CY96</accession>
<proteinExistence type="predicted"/>
<organism evidence="3 4">
    <name type="scientific">Chlamydomonas reinhardtii</name>
    <name type="common">Chlamydomonas smithii</name>
    <dbReference type="NCBI Taxonomy" id="3055"/>
    <lineage>
        <taxon>Eukaryota</taxon>
        <taxon>Viridiplantae</taxon>
        <taxon>Chlorophyta</taxon>
        <taxon>core chlorophytes</taxon>
        <taxon>Chlorophyceae</taxon>
        <taxon>CS clade</taxon>
        <taxon>Chlamydomonadales</taxon>
        <taxon>Chlamydomonadaceae</taxon>
        <taxon>Chlamydomonas</taxon>
    </lineage>
</organism>
<dbReference type="OrthoDB" id="551059at2759"/>
<dbReference type="EMBL" id="CM008975">
    <property type="protein sequence ID" value="PNW73229.1"/>
    <property type="molecule type" value="Genomic_DNA"/>
</dbReference>
<dbReference type="Proteomes" id="UP000006906">
    <property type="component" value="Chromosome 14"/>
</dbReference>
<reference evidence="3 4" key="1">
    <citation type="journal article" date="2007" name="Science">
        <title>The Chlamydomonas genome reveals the evolution of key animal and plant functions.</title>
        <authorList>
            <person name="Merchant S.S."/>
            <person name="Prochnik S.E."/>
            <person name="Vallon O."/>
            <person name="Harris E.H."/>
            <person name="Karpowicz S.J."/>
            <person name="Witman G.B."/>
            <person name="Terry A."/>
            <person name="Salamov A."/>
            <person name="Fritz-Laylin L.K."/>
            <person name="Marechal-Drouard L."/>
            <person name="Marshall W.F."/>
            <person name="Qu L.H."/>
            <person name="Nelson D.R."/>
            <person name="Sanderfoot A.A."/>
            <person name="Spalding M.H."/>
            <person name="Kapitonov V.V."/>
            <person name="Ren Q."/>
            <person name="Ferris P."/>
            <person name="Lindquist E."/>
            <person name="Shapiro H."/>
            <person name="Lucas S.M."/>
            <person name="Grimwood J."/>
            <person name="Schmutz J."/>
            <person name="Cardol P."/>
            <person name="Cerutti H."/>
            <person name="Chanfreau G."/>
            <person name="Chen C.L."/>
            <person name="Cognat V."/>
            <person name="Croft M.T."/>
            <person name="Dent R."/>
            <person name="Dutcher S."/>
            <person name="Fernandez E."/>
            <person name="Fukuzawa H."/>
            <person name="Gonzalez-Ballester D."/>
            <person name="Gonzalez-Halphen D."/>
            <person name="Hallmann A."/>
            <person name="Hanikenne M."/>
            <person name="Hippler M."/>
            <person name="Inwood W."/>
            <person name="Jabbari K."/>
            <person name="Kalanon M."/>
            <person name="Kuras R."/>
            <person name="Lefebvre P.A."/>
            <person name="Lemaire S.D."/>
            <person name="Lobanov A.V."/>
            <person name="Lohr M."/>
            <person name="Manuell A."/>
            <person name="Meier I."/>
            <person name="Mets L."/>
            <person name="Mittag M."/>
            <person name="Mittelmeier T."/>
            <person name="Moroney J.V."/>
            <person name="Moseley J."/>
            <person name="Napoli C."/>
            <person name="Nedelcu A.M."/>
            <person name="Niyogi K."/>
            <person name="Novoselov S.V."/>
            <person name="Paulsen I.T."/>
            <person name="Pazour G."/>
            <person name="Purton S."/>
            <person name="Ral J.P."/>
            <person name="Riano-Pachon D.M."/>
            <person name="Riekhof W."/>
            <person name="Rymarquis L."/>
            <person name="Schroda M."/>
            <person name="Stern D."/>
            <person name="Umen J."/>
            <person name="Willows R."/>
            <person name="Wilson N."/>
            <person name="Zimmer S.L."/>
            <person name="Allmer J."/>
            <person name="Balk J."/>
            <person name="Bisova K."/>
            <person name="Chen C.J."/>
            <person name="Elias M."/>
            <person name="Gendler K."/>
            <person name="Hauser C."/>
            <person name="Lamb M.R."/>
            <person name="Ledford H."/>
            <person name="Long J.C."/>
            <person name="Minagawa J."/>
            <person name="Page M.D."/>
            <person name="Pan J."/>
            <person name="Pootakham W."/>
            <person name="Roje S."/>
            <person name="Rose A."/>
            <person name="Stahlberg E."/>
            <person name="Terauchi A.M."/>
            <person name="Yang P."/>
            <person name="Ball S."/>
            <person name="Bowler C."/>
            <person name="Dieckmann C.L."/>
            <person name="Gladyshev V.N."/>
            <person name="Green P."/>
            <person name="Jorgensen R."/>
            <person name="Mayfield S."/>
            <person name="Mueller-Roeber B."/>
            <person name="Rajamani S."/>
            <person name="Sayre R.T."/>
            <person name="Brokstein P."/>
            <person name="Dubchak I."/>
            <person name="Goodstein D."/>
            <person name="Hornick L."/>
            <person name="Huang Y.W."/>
            <person name="Jhaveri J."/>
            <person name="Luo Y."/>
            <person name="Martinez D."/>
            <person name="Ngau W.C."/>
            <person name="Otillar B."/>
            <person name="Poliakov A."/>
            <person name="Porter A."/>
            <person name="Szajkowski L."/>
            <person name="Werner G."/>
            <person name="Zhou K."/>
            <person name="Grigoriev I.V."/>
            <person name="Rokhsar D.S."/>
            <person name="Grossman A.R."/>
        </authorList>
    </citation>
    <scope>NUCLEOTIDE SEQUENCE [LARGE SCALE GENOMIC DNA]</scope>
    <source>
        <strain evidence="4">CC-503</strain>
    </source>
</reference>
<dbReference type="PROSITE" id="PS50011">
    <property type="entry name" value="PROTEIN_KINASE_DOM"/>
    <property type="match status" value="1"/>
</dbReference>
<dbReference type="PANTHER" id="PTHR44329:SF289">
    <property type="entry name" value="SERINE_THREONINE-PROTEIN KINASE VIK"/>
    <property type="match status" value="1"/>
</dbReference>
<feature type="compositionally biased region" description="Pro residues" evidence="1">
    <location>
        <begin position="10"/>
        <end position="19"/>
    </location>
</feature>
<sequence>MPRGRLCPSVPVPSPPPPLPRRRPLRITVSMAPEMYRQEAYNEKVDVFSFGVILFEVLNRYQMVCAISIQGTEEEVEGYAAKVSEGYRPPLPERWPHHVKQLIADCWAQDPAARPSMAVVRERIAGLIAAGVAQEMQEQLTPMAPCTCIIS</sequence>
<dbReference type="GeneID" id="66056271"/>
<dbReference type="PANTHER" id="PTHR44329">
    <property type="entry name" value="SERINE/THREONINE-PROTEIN KINASE TNNI3K-RELATED"/>
    <property type="match status" value="1"/>
</dbReference>
<feature type="domain" description="Protein kinase" evidence="2">
    <location>
        <begin position="1"/>
        <end position="128"/>
    </location>
</feature>
<dbReference type="GO" id="GO:0004672">
    <property type="term" value="F:protein kinase activity"/>
    <property type="evidence" value="ECO:0007669"/>
    <property type="project" value="InterPro"/>
</dbReference>
<evidence type="ECO:0000313" key="4">
    <source>
        <dbReference type="Proteomes" id="UP000006906"/>
    </source>
</evidence>
<dbReference type="PaxDb" id="3055-EDP03744"/>
<gene>
    <name evidence="3" type="ORF">CHLRE_14g623926v5</name>
</gene>
<dbReference type="AlphaFoldDB" id="A0A2K3CY96"/>
<dbReference type="KEGG" id="cre:CHLRE_14g623926v5"/>
<dbReference type="InterPro" id="IPR051681">
    <property type="entry name" value="Ser/Thr_Kinases-Pseudokinases"/>
</dbReference>
<evidence type="ECO:0000256" key="1">
    <source>
        <dbReference type="SAM" id="MobiDB-lite"/>
    </source>
</evidence>
<dbReference type="Gene3D" id="1.10.510.10">
    <property type="entry name" value="Transferase(Phosphotransferase) domain 1"/>
    <property type="match status" value="1"/>
</dbReference>
<dbReference type="SUPFAM" id="SSF56112">
    <property type="entry name" value="Protein kinase-like (PK-like)"/>
    <property type="match status" value="1"/>
</dbReference>
<dbReference type="RefSeq" id="XP_042916916.1">
    <property type="nucleotide sequence ID" value="XM_043070243.1"/>
</dbReference>
<dbReference type="ExpressionAtlas" id="A0A2K3CY96">
    <property type="expression patterns" value="baseline and differential"/>
</dbReference>
<name>A0A2K3CY96_CHLRE</name>
<feature type="region of interest" description="Disordered" evidence="1">
    <location>
        <begin position="1"/>
        <end position="21"/>
    </location>
</feature>
<evidence type="ECO:0000259" key="2">
    <source>
        <dbReference type="PROSITE" id="PS50011"/>
    </source>
</evidence>
<dbReference type="Gramene" id="PNW73229">
    <property type="protein sequence ID" value="PNW73229"/>
    <property type="gene ID" value="CHLRE_14g623926v5"/>
</dbReference>
<dbReference type="InterPro" id="IPR001245">
    <property type="entry name" value="Ser-Thr/Tyr_kinase_cat_dom"/>
</dbReference>
<evidence type="ECO:0000313" key="3">
    <source>
        <dbReference type="EMBL" id="PNW73229.1"/>
    </source>
</evidence>
<dbReference type="STRING" id="3055.A0A2K3CY96"/>
<protein>
    <recommendedName>
        <fullName evidence="2">Protein kinase domain-containing protein</fullName>
    </recommendedName>
</protein>
<dbReference type="InterPro" id="IPR011009">
    <property type="entry name" value="Kinase-like_dom_sf"/>
</dbReference>
<dbReference type="InParanoid" id="A0A2K3CY96"/>
<dbReference type="Pfam" id="PF07714">
    <property type="entry name" value="PK_Tyr_Ser-Thr"/>
    <property type="match status" value="1"/>
</dbReference>
<dbReference type="InterPro" id="IPR000719">
    <property type="entry name" value="Prot_kinase_dom"/>
</dbReference>